<gene>
    <name evidence="2" type="ORF">A3783_04920</name>
</gene>
<keyword evidence="3" id="KW-1185">Reference proteome</keyword>
<evidence type="ECO:0000313" key="2">
    <source>
        <dbReference type="EMBL" id="OAN16289.1"/>
    </source>
</evidence>
<sequence>MKRKYAARSSWKRIIERNYRELYMETESFIGYVTRLDMIQVTHSLHVRYSEQVIQLVGDGYSWLQQFPSGKKHVVTTMFDEHGKIVQTYVDICLRHGRDANGIYWDDLFLDLVLLPSGECLILDADELEAALRAGEIKRTQYDGAWREIDRLREQMRTSDVVPGTLAYAHHALLSDA</sequence>
<protein>
    <recommendedName>
        <fullName evidence="1">DUF402 domain-containing protein</fullName>
    </recommendedName>
</protein>
<dbReference type="Proteomes" id="UP000078447">
    <property type="component" value="Unassembled WGS sequence"/>
</dbReference>
<proteinExistence type="predicted"/>
<dbReference type="Pfam" id="PF04167">
    <property type="entry name" value="DUF402"/>
    <property type="match status" value="1"/>
</dbReference>
<evidence type="ECO:0000313" key="3">
    <source>
        <dbReference type="Proteomes" id="UP000078447"/>
    </source>
</evidence>
<reference evidence="2 3" key="1">
    <citation type="submission" date="2016-03" db="EMBL/GenBank/DDBJ databases">
        <authorList>
            <person name="Cho S.-Y."/>
            <person name="Lim S."/>
            <person name="Kim H."/>
            <person name="Soh E.H."/>
            <person name="Moon J.S."/>
        </authorList>
    </citation>
    <scope>NUCLEOTIDE SEQUENCE [LARGE SCALE GENOMIC DNA]</scope>
    <source>
        <strain evidence="2 3">KCTC 3810</strain>
    </source>
</reference>
<evidence type="ECO:0000259" key="1">
    <source>
        <dbReference type="Pfam" id="PF04167"/>
    </source>
</evidence>
<dbReference type="InterPro" id="IPR035930">
    <property type="entry name" value="FomD-like_sf"/>
</dbReference>
<dbReference type="EMBL" id="LVVL01000001">
    <property type="protein sequence ID" value="OAN16289.1"/>
    <property type="molecule type" value="Genomic_DNA"/>
</dbReference>
<comment type="caution">
    <text evidence="2">The sequence shown here is derived from an EMBL/GenBank/DDBJ whole genome shotgun (WGS) entry which is preliminary data.</text>
</comment>
<dbReference type="SUPFAM" id="SSF159234">
    <property type="entry name" value="FomD-like"/>
    <property type="match status" value="1"/>
</dbReference>
<name>A0ABX2VEV9_9BACL</name>
<dbReference type="PANTHER" id="PTHR41271:SF1">
    <property type="entry name" value="DUF402 DOMAIN-CONTAINING PROTEIN"/>
    <property type="match status" value="1"/>
</dbReference>
<organism evidence="2 3">
    <name type="scientific">Exiguobacterium undae</name>
    <dbReference type="NCBI Taxonomy" id="169177"/>
    <lineage>
        <taxon>Bacteria</taxon>
        <taxon>Bacillati</taxon>
        <taxon>Bacillota</taxon>
        <taxon>Bacilli</taxon>
        <taxon>Bacillales</taxon>
        <taxon>Bacillales Family XII. Incertae Sedis</taxon>
        <taxon>Exiguobacterium</taxon>
    </lineage>
</organism>
<dbReference type="PANTHER" id="PTHR41271">
    <property type="entry name" value="DUF402 DOMAIN-CONTAINING PROTEIN"/>
    <property type="match status" value="1"/>
</dbReference>
<feature type="domain" description="DUF402" evidence="1">
    <location>
        <begin position="29"/>
        <end position="157"/>
    </location>
</feature>
<dbReference type="Gene3D" id="2.40.380.10">
    <property type="entry name" value="FomD-like"/>
    <property type="match status" value="1"/>
</dbReference>
<accession>A0ABX2VEV9</accession>
<dbReference type="InterPro" id="IPR007295">
    <property type="entry name" value="DUF402"/>
</dbReference>